<keyword evidence="6 8" id="KW-1133">Transmembrane helix</keyword>
<name>A0AA87UTD0_9MICO</name>
<feature type="transmembrane region" description="Helical" evidence="8">
    <location>
        <begin position="6"/>
        <end position="31"/>
    </location>
</feature>
<evidence type="ECO:0000256" key="3">
    <source>
        <dbReference type="ARBA" id="ARBA00022448"/>
    </source>
</evidence>
<sequence length="253" mass="26210">MIDPVTLLLYAAAIFVATVSQRVIGLGFGLVMGPVSAIVAGPIAAVPLNCIFAVIACSLMLPGVWRDIDWRRMTWLLVPAIPASVAGLLVARMVPTDALRIAIGIVAIAGVLVSVAFTRTSHTLDGATTRIGSGLAIGGFNAAVGVGAPLVGVYALVSRWEPRILAATMQPFWVILNLVTLAERQLLVPDGFPEWPWWAWLGASGAAVVGTLFAHRIAHRISAGVARWTIVALSVVGGTVVIVTGVIGLAGGA</sequence>
<dbReference type="PANTHER" id="PTHR30269">
    <property type="entry name" value="TRANSMEMBRANE PROTEIN YFCA"/>
    <property type="match status" value="1"/>
</dbReference>
<keyword evidence="4 8" id="KW-1003">Cell membrane</keyword>
<keyword evidence="3" id="KW-0813">Transport</keyword>
<keyword evidence="7 8" id="KW-0472">Membrane</keyword>
<proteinExistence type="inferred from homology"/>
<dbReference type="GO" id="GO:0005886">
    <property type="term" value="C:plasma membrane"/>
    <property type="evidence" value="ECO:0007669"/>
    <property type="project" value="UniProtKB-SubCell"/>
</dbReference>
<keyword evidence="5 8" id="KW-0812">Transmembrane</keyword>
<evidence type="ECO:0000313" key="9">
    <source>
        <dbReference type="EMBL" id="GEK81375.1"/>
    </source>
</evidence>
<keyword evidence="10" id="KW-1185">Reference proteome</keyword>
<protein>
    <recommendedName>
        <fullName evidence="8">Probable membrane transporter protein</fullName>
    </recommendedName>
</protein>
<feature type="transmembrane region" description="Helical" evidence="8">
    <location>
        <begin position="38"/>
        <end position="61"/>
    </location>
</feature>
<comment type="similarity">
    <text evidence="2 8">Belongs to the 4-toluene sulfonate uptake permease (TSUP) (TC 2.A.102) family.</text>
</comment>
<evidence type="ECO:0000256" key="7">
    <source>
        <dbReference type="ARBA" id="ARBA00023136"/>
    </source>
</evidence>
<dbReference type="InterPro" id="IPR002781">
    <property type="entry name" value="TM_pro_TauE-like"/>
</dbReference>
<evidence type="ECO:0000256" key="8">
    <source>
        <dbReference type="RuleBase" id="RU363041"/>
    </source>
</evidence>
<dbReference type="Proteomes" id="UP000321749">
    <property type="component" value="Unassembled WGS sequence"/>
</dbReference>
<feature type="transmembrane region" description="Helical" evidence="8">
    <location>
        <begin position="73"/>
        <end position="91"/>
    </location>
</feature>
<feature type="transmembrane region" description="Helical" evidence="8">
    <location>
        <begin position="137"/>
        <end position="157"/>
    </location>
</feature>
<comment type="caution">
    <text evidence="9">The sequence shown here is derived from an EMBL/GenBank/DDBJ whole genome shotgun (WGS) entry which is preliminary data.</text>
</comment>
<organism evidence="9 10">
    <name type="scientific">Agrococcus baldri</name>
    <dbReference type="NCBI Taxonomy" id="153730"/>
    <lineage>
        <taxon>Bacteria</taxon>
        <taxon>Bacillati</taxon>
        <taxon>Actinomycetota</taxon>
        <taxon>Actinomycetes</taxon>
        <taxon>Micrococcales</taxon>
        <taxon>Microbacteriaceae</taxon>
        <taxon>Agrococcus</taxon>
    </lineage>
</organism>
<feature type="transmembrane region" description="Helical" evidence="8">
    <location>
        <begin position="230"/>
        <end position="250"/>
    </location>
</feature>
<dbReference type="InterPro" id="IPR052017">
    <property type="entry name" value="TSUP"/>
</dbReference>
<evidence type="ECO:0000256" key="1">
    <source>
        <dbReference type="ARBA" id="ARBA00004651"/>
    </source>
</evidence>
<dbReference type="EMBL" id="BJUU01000026">
    <property type="protein sequence ID" value="GEK81375.1"/>
    <property type="molecule type" value="Genomic_DNA"/>
</dbReference>
<comment type="subcellular location">
    <subcellularLocation>
        <location evidence="1 8">Cell membrane</location>
        <topology evidence="1 8">Multi-pass membrane protein</topology>
    </subcellularLocation>
</comment>
<gene>
    <name evidence="9" type="ORF">ABA31_27260</name>
</gene>
<evidence type="ECO:0000313" key="10">
    <source>
        <dbReference type="Proteomes" id="UP000321749"/>
    </source>
</evidence>
<reference evidence="9 10" key="1">
    <citation type="submission" date="2019-07" db="EMBL/GenBank/DDBJ databases">
        <title>Whole genome shotgun sequence of Agrococcus baldri NBRC 103055.</title>
        <authorList>
            <person name="Hosoyama A."/>
            <person name="Uohara A."/>
            <person name="Ohji S."/>
            <person name="Ichikawa N."/>
        </authorList>
    </citation>
    <scope>NUCLEOTIDE SEQUENCE [LARGE SCALE GENOMIC DNA]</scope>
    <source>
        <strain evidence="9 10">NBRC 103055</strain>
    </source>
</reference>
<feature type="transmembrane region" description="Helical" evidence="8">
    <location>
        <begin position="197"/>
        <end position="218"/>
    </location>
</feature>
<evidence type="ECO:0000256" key="2">
    <source>
        <dbReference type="ARBA" id="ARBA00009142"/>
    </source>
</evidence>
<dbReference type="RefSeq" id="WP_146796818.1">
    <property type="nucleotide sequence ID" value="NZ_BJUU01000026.1"/>
</dbReference>
<evidence type="ECO:0000256" key="6">
    <source>
        <dbReference type="ARBA" id="ARBA00022989"/>
    </source>
</evidence>
<feature type="transmembrane region" description="Helical" evidence="8">
    <location>
        <begin position="98"/>
        <end position="117"/>
    </location>
</feature>
<dbReference type="Pfam" id="PF01925">
    <property type="entry name" value="TauE"/>
    <property type="match status" value="1"/>
</dbReference>
<dbReference type="PANTHER" id="PTHR30269:SF37">
    <property type="entry name" value="MEMBRANE TRANSPORTER PROTEIN"/>
    <property type="match status" value="1"/>
</dbReference>
<accession>A0AA87UTD0</accession>
<evidence type="ECO:0000256" key="5">
    <source>
        <dbReference type="ARBA" id="ARBA00022692"/>
    </source>
</evidence>
<dbReference type="AlphaFoldDB" id="A0AA87UTD0"/>
<evidence type="ECO:0000256" key="4">
    <source>
        <dbReference type="ARBA" id="ARBA00022475"/>
    </source>
</evidence>